<dbReference type="Gene3D" id="2.40.30.100">
    <property type="entry name" value="AF2212/PG0164-like"/>
    <property type="match status" value="1"/>
</dbReference>
<name>A0AA37JM42_9FIRM</name>
<accession>A0AA37JM42</accession>
<gene>
    <name evidence="4" type="ORF">CE91St55_57150</name>
</gene>
<dbReference type="PANTHER" id="PTHR43673:SF10">
    <property type="entry name" value="NADH DEHYDROGENASE_NAD(P)H NITROREDUCTASE XCC3605-RELATED"/>
    <property type="match status" value="1"/>
</dbReference>
<comment type="similarity">
    <text evidence="1">Belongs to the nitroreductase family.</text>
</comment>
<evidence type="ECO:0000256" key="1">
    <source>
        <dbReference type="ARBA" id="ARBA00007118"/>
    </source>
</evidence>
<dbReference type="InterPro" id="IPR037079">
    <property type="entry name" value="AF2212/PG0164-like_sf"/>
</dbReference>
<feature type="domain" description="Nitroreductase" evidence="3">
    <location>
        <begin position="115"/>
        <end position="164"/>
    </location>
</feature>
<protein>
    <submittedName>
        <fullName evidence="4">Nitroreductase</fullName>
    </submittedName>
</protein>
<dbReference type="InterPro" id="IPR000415">
    <property type="entry name" value="Nitroreductase-like"/>
</dbReference>
<dbReference type="AlphaFoldDB" id="A0AA37JM42"/>
<reference evidence="4" key="1">
    <citation type="submission" date="2022-01" db="EMBL/GenBank/DDBJ databases">
        <title>Novel bile acid biosynthetic pathways are enriched in the microbiome of centenarians.</title>
        <authorList>
            <person name="Sato Y."/>
            <person name="Atarashi K."/>
            <person name="Plichta R.D."/>
            <person name="Arai Y."/>
            <person name="Sasajima S."/>
            <person name="Kearney M.S."/>
            <person name="Suda W."/>
            <person name="Takeshita K."/>
            <person name="Sasaki T."/>
            <person name="Okamoto S."/>
            <person name="Skelly N.A."/>
            <person name="Okamura Y."/>
            <person name="Vlamakis H."/>
            <person name="Li Y."/>
            <person name="Tanoue T."/>
            <person name="Takei H."/>
            <person name="Nittono H."/>
            <person name="Narushima S."/>
            <person name="Irie J."/>
            <person name="Itoh H."/>
            <person name="Moriya K."/>
            <person name="Sugiura Y."/>
            <person name="Suematsu M."/>
            <person name="Moritoki N."/>
            <person name="Shibata S."/>
            <person name="Littman R.D."/>
            <person name="Fischbach A.M."/>
            <person name="Uwamino Y."/>
            <person name="Inoue T."/>
            <person name="Honda A."/>
            <person name="Hattori M."/>
            <person name="Murai T."/>
            <person name="Xavier J.R."/>
            <person name="Hirose N."/>
            <person name="Honda K."/>
        </authorList>
    </citation>
    <scope>NUCLEOTIDE SEQUENCE</scope>
    <source>
        <strain evidence="4">CE91-St55</strain>
    </source>
</reference>
<dbReference type="EMBL" id="BQNJ01000002">
    <property type="protein sequence ID" value="GKH03734.1"/>
    <property type="molecule type" value="Genomic_DNA"/>
</dbReference>
<evidence type="ECO:0000313" key="4">
    <source>
        <dbReference type="EMBL" id="GKH03734.1"/>
    </source>
</evidence>
<dbReference type="Pfam" id="PF00881">
    <property type="entry name" value="Nitroreductase"/>
    <property type="match status" value="2"/>
</dbReference>
<evidence type="ECO:0000313" key="5">
    <source>
        <dbReference type="Proteomes" id="UP001055091"/>
    </source>
</evidence>
<comment type="caution">
    <text evidence="4">The sequence shown here is derived from an EMBL/GenBank/DDBJ whole genome shotgun (WGS) entry which is preliminary data.</text>
</comment>
<proteinExistence type="inferred from homology"/>
<organism evidence="4 5">
    <name type="scientific">Hungatella hathewayi</name>
    <dbReference type="NCBI Taxonomy" id="154046"/>
    <lineage>
        <taxon>Bacteria</taxon>
        <taxon>Bacillati</taxon>
        <taxon>Bacillota</taxon>
        <taxon>Clostridia</taxon>
        <taxon>Lachnospirales</taxon>
        <taxon>Lachnospiraceae</taxon>
        <taxon>Hungatella</taxon>
    </lineage>
</organism>
<keyword evidence="2" id="KW-0560">Oxidoreductase</keyword>
<dbReference type="InterPro" id="IPR029479">
    <property type="entry name" value="Nitroreductase"/>
</dbReference>
<dbReference type="RefSeq" id="WP_118042254.1">
    <property type="nucleotide sequence ID" value="NZ_BQNJ01000002.1"/>
</dbReference>
<sequence>MIAIERFDAQIKKDDSGRLTIVEIPFNAKEVFHKSRGTIYVSGTMNGIEYRSKLLSRGSGKFVMVLDKAMQKSIGFHGQEMTAEITMFSEDLSAAVNVPDNTADIKCDQDVLTVIKTRQSIRKFTEKPVSEHMVTAILSAGMCAPTAKDKRPYHFIVVRDKGVLSMLARHNSNAAMLEISAGAIIICGDKTREGIKEFLYADCAAAAQNILLSIHGLGLGGVWCGVVPNSDWRKLLIEQLSLPHKVEPISVIAFGWPDEEKELRPRWETAMVHYDKW</sequence>
<dbReference type="InterPro" id="IPR015018">
    <property type="entry name" value="DUF1905"/>
</dbReference>
<dbReference type="GO" id="GO:0016491">
    <property type="term" value="F:oxidoreductase activity"/>
    <property type="evidence" value="ECO:0007669"/>
    <property type="project" value="UniProtKB-KW"/>
</dbReference>
<dbReference type="SUPFAM" id="SSF141694">
    <property type="entry name" value="AF2212/PG0164-like"/>
    <property type="match status" value="1"/>
</dbReference>
<dbReference type="PANTHER" id="PTHR43673">
    <property type="entry name" value="NAD(P)H NITROREDUCTASE YDGI-RELATED"/>
    <property type="match status" value="1"/>
</dbReference>
<dbReference type="Proteomes" id="UP001055091">
    <property type="component" value="Unassembled WGS sequence"/>
</dbReference>
<feature type="domain" description="Nitroreductase" evidence="3">
    <location>
        <begin position="188"/>
        <end position="256"/>
    </location>
</feature>
<dbReference type="Gene3D" id="3.40.109.10">
    <property type="entry name" value="NADH Oxidase"/>
    <property type="match status" value="1"/>
</dbReference>
<evidence type="ECO:0000259" key="3">
    <source>
        <dbReference type="Pfam" id="PF00881"/>
    </source>
</evidence>
<dbReference type="SUPFAM" id="SSF55469">
    <property type="entry name" value="FMN-dependent nitroreductase-like"/>
    <property type="match status" value="1"/>
</dbReference>
<dbReference type="Pfam" id="PF08922">
    <property type="entry name" value="DUF1905"/>
    <property type="match status" value="1"/>
</dbReference>
<evidence type="ECO:0000256" key="2">
    <source>
        <dbReference type="ARBA" id="ARBA00023002"/>
    </source>
</evidence>